<dbReference type="Pfam" id="PF00174">
    <property type="entry name" value="Oxidored_molyb"/>
    <property type="match status" value="1"/>
</dbReference>
<accession>A0A316Z4M6</accession>
<feature type="region of interest" description="Disordered" evidence="1">
    <location>
        <begin position="1"/>
        <end position="32"/>
    </location>
</feature>
<sequence length="473" mass="50795">MSVSPAAPSSAPSVRNTRTAEAEHKAQEALEKHKADEAGFIVHERSADGAILNAESSLSTLSTLLTPLSSLFLRNRHAPPAPCSSLQLSISAAARALLRSRADGAALQADCTLQLRQLGAMPQHDVVAVLECAGNRRREMARPERGESSEGIQWGAGAVGNVAWRGVRLFDLLRLLGLHLDALDDASSLRFEGLHLHLLSSQALFGASLPLAALAPQHLVATHANDEALPRVHGGALRAVLPGVVGARWIKWLRALHVDVVPEASAPMRDDYKMLCPPAGLAERQRSEWLARMSGAQMDGEMRRRLMLEQPALMSVGIGSAVVTPREGEVVDVHGEIRGYAVPANGQAIQSVSLLFLALPATTPPSSSLSRTHLRQLAAARPAHEWRAAQLLGSPAAAQDVGGGTWGWTLWRASVKPLLRPARRRGEARGKEEAWAVVVRASTSEARQEQESPYNVRGFANRSWPVVRISVAS</sequence>
<dbReference type="GO" id="GO:0006790">
    <property type="term" value="P:sulfur compound metabolic process"/>
    <property type="evidence" value="ECO:0007669"/>
    <property type="project" value="TreeGrafter"/>
</dbReference>
<dbReference type="AlphaFoldDB" id="A0A316Z4M6"/>
<evidence type="ECO:0000256" key="1">
    <source>
        <dbReference type="SAM" id="MobiDB-lite"/>
    </source>
</evidence>
<gene>
    <name evidence="3" type="ORF">FA09DRAFT_362551</name>
</gene>
<dbReference type="PANTHER" id="PTHR19372:SF7">
    <property type="entry name" value="SULFITE OXIDASE, MITOCHONDRIAL"/>
    <property type="match status" value="1"/>
</dbReference>
<dbReference type="Gene3D" id="3.90.420.10">
    <property type="entry name" value="Oxidoreductase, molybdopterin-binding domain"/>
    <property type="match status" value="1"/>
</dbReference>
<dbReference type="InterPro" id="IPR008335">
    <property type="entry name" value="Mopterin_OxRdtase_euk"/>
</dbReference>
<dbReference type="GO" id="GO:0043546">
    <property type="term" value="F:molybdopterin cofactor binding"/>
    <property type="evidence" value="ECO:0007669"/>
    <property type="project" value="TreeGrafter"/>
</dbReference>
<dbReference type="SUPFAM" id="SSF56524">
    <property type="entry name" value="Oxidoreductase molybdopterin-binding domain"/>
    <property type="match status" value="1"/>
</dbReference>
<feature type="compositionally biased region" description="Low complexity" evidence="1">
    <location>
        <begin position="1"/>
        <end position="14"/>
    </location>
</feature>
<dbReference type="GO" id="GO:0020037">
    <property type="term" value="F:heme binding"/>
    <property type="evidence" value="ECO:0007669"/>
    <property type="project" value="TreeGrafter"/>
</dbReference>
<dbReference type="GO" id="GO:0008482">
    <property type="term" value="F:sulfite oxidase activity"/>
    <property type="evidence" value="ECO:0007669"/>
    <property type="project" value="TreeGrafter"/>
</dbReference>
<reference evidence="3 4" key="1">
    <citation type="journal article" date="2018" name="Mol. Biol. Evol.">
        <title>Broad Genomic Sampling Reveals a Smut Pathogenic Ancestry of the Fungal Clade Ustilaginomycotina.</title>
        <authorList>
            <person name="Kijpornyongpan T."/>
            <person name="Mondo S.J."/>
            <person name="Barry K."/>
            <person name="Sandor L."/>
            <person name="Lee J."/>
            <person name="Lipzen A."/>
            <person name="Pangilinan J."/>
            <person name="LaButti K."/>
            <person name="Hainaut M."/>
            <person name="Henrissat B."/>
            <person name="Grigoriev I.V."/>
            <person name="Spatafora J.W."/>
            <person name="Aime M.C."/>
        </authorList>
    </citation>
    <scope>NUCLEOTIDE SEQUENCE [LARGE SCALE GENOMIC DNA]</scope>
    <source>
        <strain evidence="3 4">MCA 4186</strain>
    </source>
</reference>
<dbReference type="InterPro" id="IPR000572">
    <property type="entry name" value="OxRdtase_Mopterin-bd_dom"/>
</dbReference>
<dbReference type="Gene3D" id="2.60.40.650">
    <property type="match status" value="1"/>
</dbReference>
<proteinExistence type="predicted"/>
<keyword evidence="4" id="KW-1185">Reference proteome</keyword>
<dbReference type="PRINTS" id="PR00407">
    <property type="entry name" value="EUMOPTERIN"/>
</dbReference>
<name>A0A316Z4M6_9BASI</name>
<dbReference type="OrthoDB" id="10051395at2759"/>
<organism evidence="3 4">
    <name type="scientific">Tilletiopsis washingtonensis</name>
    <dbReference type="NCBI Taxonomy" id="58919"/>
    <lineage>
        <taxon>Eukaryota</taxon>
        <taxon>Fungi</taxon>
        <taxon>Dikarya</taxon>
        <taxon>Basidiomycota</taxon>
        <taxon>Ustilaginomycotina</taxon>
        <taxon>Exobasidiomycetes</taxon>
        <taxon>Entylomatales</taxon>
        <taxon>Entylomatales incertae sedis</taxon>
        <taxon>Tilletiopsis</taxon>
    </lineage>
</organism>
<dbReference type="GO" id="GO:0005739">
    <property type="term" value="C:mitochondrion"/>
    <property type="evidence" value="ECO:0007669"/>
    <property type="project" value="TreeGrafter"/>
</dbReference>
<dbReference type="GeneID" id="37273031"/>
<dbReference type="InterPro" id="IPR036374">
    <property type="entry name" value="OxRdtase_Mopterin-bd_sf"/>
</dbReference>
<evidence type="ECO:0000313" key="4">
    <source>
        <dbReference type="Proteomes" id="UP000245946"/>
    </source>
</evidence>
<dbReference type="RefSeq" id="XP_025596161.1">
    <property type="nucleotide sequence ID" value="XM_025745487.1"/>
</dbReference>
<feature type="compositionally biased region" description="Basic and acidic residues" evidence="1">
    <location>
        <begin position="18"/>
        <end position="32"/>
    </location>
</feature>
<protein>
    <submittedName>
        <fullName evidence="3">Molybdopterin binding oxidoreductase</fullName>
    </submittedName>
</protein>
<dbReference type="EMBL" id="KZ819302">
    <property type="protein sequence ID" value="PWN95882.1"/>
    <property type="molecule type" value="Genomic_DNA"/>
</dbReference>
<dbReference type="STRING" id="58919.A0A316Z4M6"/>
<dbReference type="PANTHER" id="PTHR19372">
    <property type="entry name" value="SULFITE REDUCTASE"/>
    <property type="match status" value="1"/>
</dbReference>
<dbReference type="Proteomes" id="UP000245946">
    <property type="component" value="Unassembled WGS sequence"/>
</dbReference>
<evidence type="ECO:0000313" key="3">
    <source>
        <dbReference type="EMBL" id="PWN95882.1"/>
    </source>
</evidence>
<evidence type="ECO:0000259" key="2">
    <source>
        <dbReference type="Pfam" id="PF00174"/>
    </source>
</evidence>
<feature type="domain" description="Oxidoreductase molybdopterin-binding" evidence="2">
    <location>
        <begin position="107"/>
        <end position="259"/>
    </location>
</feature>